<protein>
    <submittedName>
        <fullName evidence="2">Uncharacterized protein</fullName>
    </submittedName>
</protein>
<feature type="compositionally biased region" description="Basic and acidic residues" evidence="1">
    <location>
        <begin position="112"/>
        <end position="125"/>
    </location>
</feature>
<gene>
    <name evidence="2" type="ORF">FNV43_RR08359</name>
</gene>
<keyword evidence="3" id="KW-1185">Reference proteome</keyword>
<evidence type="ECO:0000313" key="2">
    <source>
        <dbReference type="EMBL" id="KAF3452261.1"/>
    </source>
</evidence>
<evidence type="ECO:0000256" key="1">
    <source>
        <dbReference type="SAM" id="MobiDB-lite"/>
    </source>
</evidence>
<dbReference type="OrthoDB" id="10368593at2759"/>
<feature type="region of interest" description="Disordered" evidence="1">
    <location>
        <begin position="161"/>
        <end position="186"/>
    </location>
</feature>
<sequence>MRLTTRIQTRVSYKVVWTAAERVYPERRESKRRMQCKTLFQPTSNGLRSRNLNNDKGNITQADQLSIIDGVTITPRKAVALFPYTLMIESQSQVSTPAFEGIPLTHESNLPDQEKKRRTSPRDRTLYQGLNPKARTRLTSWISAYRMEDEGLSQRLLHLNTRKDGDVADPLSSPSQVPSPIKRSDH</sequence>
<comment type="caution">
    <text evidence="2">The sequence shown here is derived from an EMBL/GenBank/DDBJ whole genome shotgun (WGS) entry which is preliminary data.</text>
</comment>
<dbReference type="EMBL" id="VOIH02000003">
    <property type="protein sequence ID" value="KAF3452261.1"/>
    <property type="molecule type" value="Genomic_DNA"/>
</dbReference>
<proteinExistence type="predicted"/>
<dbReference type="Proteomes" id="UP000796880">
    <property type="component" value="Unassembled WGS sequence"/>
</dbReference>
<evidence type="ECO:0000313" key="3">
    <source>
        <dbReference type="Proteomes" id="UP000796880"/>
    </source>
</evidence>
<reference evidence="2" key="1">
    <citation type="submission" date="2020-03" db="EMBL/GenBank/DDBJ databases">
        <title>A high-quality chromosome-level genome assembly of a woody plant with both climbing and erect habits, Rhamnella rubrinervis.</title>
        <authorList>
            <person name="Lu Z."/>
            <person name="Yang Y."/>
            <person name="Zhu X."/>
            <person name="Sun Y."/>
        </authorList>
    </citation>
    <scope>NUCLEOTIDE SEQUENCE</scope>
    <source>
        <strain evidence="2">BYM</strain>
        <tissue evidence="2">Leaf</tissue>
    </source>
</reference>
<accession>A0A8K0HGZ2</accession>
<organism evidence="2 3">
    <name type="scientific">Rhamnella rubrinervis</name>
    <dbReference type="NCBI Taxonomy" id="2594499"/>
    <lineage>
        <taxon>Eukaryota</taxon>
        <taxon>Viridiplantae</taxon>
        <taxon>Streptophyta</taxon>
        <taxon>Embryophyta</taxon>
        <taxon>Tracheophyta</taxon>
        <taxon>Spermatophyta</taxon>
        <taxon>Magnoliopsida</taxon>
        <taxon>eudicotyledons</taxon>
        <taxon>Gunneridae</taxon>
        <taxon>Pentapetalae</taxon>
        <taxon>rosids</taxon>
        <taxon>fabids</taxon>
        <taxon>Rosales</taxon>
        <taxon>Rhamnaceae</taxon>
        <taxon>rhamnoid group</taxon>
        <taxon>Rhamneae</taxon>
        <taxon>Rhamnella</taxon>
    </lineage>
</organism>
<dbReference type="AlphaFoldDB" id="A0A8K0HGZ2"/>
<name>A0A8K0HGZ2_9ROSA</name>
<feature type="region of interest" description="Disordered" evidence="1">
    <location>
        <begin position="102"/>
        <end position="130"/>
    </location>
</feature>